<dbReference type="AlphaFoldDB" id="A0A6M3J4F5"/>
<name>A0A6M3J4F5_9ZZZZ</name>
<dbReference type="SUPFAM" id="SSF64182">
    <property type="entry name" value="DHH phosphoesterases"/>
    <property type="match status" value="1"/>
</dbReference>
<sequence>MKAFYHSADLDGHCSGALVKLNYEKCEMIGINYGDPFPWESLVYSEEIYMVDFCLQPFSEMIELSSVSDLVWIDHHKTAIENYEKYINEDRRPIRGLRRDGIGACQLVWEYLTKNSLVGREPKVPTFVKLLAEYDVWNHSDPRALPFQYGMRHQKDTSPEKIELWSSLFDTERVQQITEVGGIILEYQDSQNAKYVKSCAFETELDGLKLIAINLMLTNSKIFDSVWNQEKYDGMLTFGWRKGRWTVSLYTDKPGVDMSVIAKNRGGGGHVGAAGFQCDELPFNLNP</sequence>
<accession>A0A6M3J4F5</accession>
<dbReference type="Gene3D" id="3.10.310.30">
    <property type="match status" value="1"/>
</dbReference>
<reference evidence="1" key="1">
    <citation type="submission" date="2020-03" db="EMBL/GenBank/DDBJ databases">
        <title>The deep terrestrial virosphere.</title>
        <authorList>
            <person name="Holmfeldt K."/>
            <person name="Nilsson E."/>
            <person name="Simone D."/>
            <person name="Lopez-Fernandez M."/>
            <person name="Wu X."/>
            <person name="de Brujin I."/>
            <person name="Lundin D."/>
            <person name="Andersson A."/>
            <person name="Bertilsson S."/>
            <person name="Dopson M."/>
        </authorList>
    </citation>
    <scope>NUCLEOTIDE SEQUENCE</scope>
    <source>
        <strain evidence="1">MM415B00505</strain>
    </source>
</reference>
<protein>
    <recommendedName>
        <fullName evidence="2">DHH family protein</fullName>
    </recommendedName>
</protein>
<organism evidence="1">
    <name type="scientific">viral metagenome</name>
    <dbReference type="NCBI Taxonomy" id="1070528"/>
    <lineage>
        <taxon>unclassified sequences</taxon>
        <taxon>metagenomes</taxon>
        <taxon>organismal metagenomes</taxon>
    </lineage>
</organism>
<dbReference type="InterPro" id="IPR038763">
    <property type="entry name" value="DHH_sf"/>
</dbReference>
<evidence type="ECO:0000313" key="1">
    <source>
        <dbReference type="EMBL" id="QJA64368.1"/>
    </source>
</evidence>
<gene>
    <name evidence="1" type="ORF">MM415B00505_0032</name>
</gene>
<evidence type="ECO:0008006" key="2">
    <source>
        <dbReference type="Google" id="ProtNLM"/>
    </source>
</evidence>
<dbReference type="EMBL" id="MT141518">
    <property type="protein sequence ID" value="QJA64368.1"/>
    <property type="molecule type" value="Genomic_DNA"/>
</dbReference>
<proteinExistence type="predicted"/>